<dbReference type="Proteomes" id="UP000501058">
    <property type="component" value="Chromosome"/>
</dbReference>
<dbReference type="RefSeq" id="WP_166234021.1">
    <property type="nucleotide sequence ID" value="NZ_CP049865.1"/>
</dbReference>
<feature type="domain" description="Band 7" evidence="1">
    <location>
        <begin position="24"/>
        <end position="198"/>
    </location>
</feature>
<keyword evidence="3" id="KW-1185">Reference proteome</keyword>
<proteinExistence type="predicted"/>
<dbReference type="EMBL" id="CP049865">
    <property type="protein sequence ID" value="QIK72949.1"/>
    <property type="molecule type" value="Genomic_DNA"/>
</dbReference>
<dbReference type="KEGG" id="prv:G7070_12575"/>
<gene>
    <name evidence="2" type="ORF">G7070_12575</name>
</gene>
<sequence>MADITRYPFFRHLRGTPTAYVSQLRNGAVVREGVGLSFWFRPLSAALSEVPVDDRELPLLVHARTADFQDLTVQATLTYRLADPALAARRIDFSLDPDAGGWHGSPLDQVAGLLIDTAQQHALATLAGLDVTTALTRGVAPVRDALAAGLASDPRLAETGISVVGVRVVALRPEPDVEKALQTPTRERVQQDADRATYERRALAVERERAIGENELQTQIELARRQEQLVAQKGLNQRRQAEEAAAAQAIASDAEASRTRTLAAAGADATRLTGAAEAEAQAASLAAHAATPEGVLLALALKELAANLPAIENLVLTPDLLAPVLARLGVGAKDAA</sequence>
<name>A0A6G7Y8A8_9ACTN</name>
<reference evidence="2 3" key="1">
    <citation type="submission" date="2020-03" db="EMBL/GenBank/DDBJ databases">
        <title>Propioniciclava sp. nov., isolated from Hydrophilus acuminatus.</title>
        <authorList>
            <person name="Hyun D.-W."/>
            <person name="Bae J.-W."/>
        </authorList>
    </citation>
    <scope>NUCLEOTIDE SEQUENCE [LARGE SCALE GENOMIC DNA]</scope>
    <source>
        <strain evidence="2 3">HDW11</strain>
    </source>
</reference>
<dbReference type="AlphaFoldDB" id="A0A6G7Y8A8"/>
<evidence type="ECO:0000259" key="1">
    <source>
        <dbReference type="Pfam" id="PF01145"/>
    </source>
</evidence>
<dbReference type="Pfam" id="PF01145">
    <property type="entry name" value="Band_7"/>
    <property type="match status" value="1"/>
</dbReference>
<dbReference type="InterPro" id="IPR001107">
    <property type="entry name" value="Band_7"/>
</dbReference>
<dbReference type="SUPFAM" id="SSF117892">
    <property type="entry name" value="Band 7/SPFH domain"/>
    <property type="match status" value="1"/>
</dbReference>
<dbReference type="Gene3D" id="3.30.479.30">
    <property type="entry name" value="Band 7 domain"/>
    <property type="match status" value="1"/>
</dbReference>
<evidence type="ECO:0000313" key="2">
    <source>
        <dbReference type="EMBL" id="QIK72949.1"/>
    </source>
</evidence>
<evidence type="ECO:0000313" key="3">
    <source>
        <dbReference type="Proteomes" id="UP000501058"/>
    </source>
</evidence>
<accession>A0A6G7Y8A8</accession>
<protein>
    <recommendedName>
        <fullName evidence="1">Band 7 domain-containing protein</fullName>
    </recommendedName>
</protein>
<organism evidence="2 3">
    <name type="scientific">Propioniciclava coleopterorum</name>
    <dbReference type="NCBI Taxonomy" id="2714937"/>
    <lineage>
        <taxon>Bacteria</taxon>
        <taxon>Bacillati</taxon>
        <taxon>Actinomycetota</taxon>
        <taxon>Actinomycetes</taxon>
        <taxon>Propionibacteriales</taxon>
        <taxon>Propionibacteriaceae</taxon>
        <taxon>Propioniciclava</taxon>
    </lineage>
</organism>
<dbReference type="InterPro" id="IPR036013">
    <property type="entry name" value="Band_7/SPFH_dom_sf"/>
</dbReference>